<sequence>MSVTSYGSLGSPGSVAFRGNVSGDCLGHSLVKELAKKYSKHQPRFCSVKSCNEASLSFLKALILSE</sequence>
<reference evidence="2" key="1">
    <citation type="submission" date="2022-11" db="UniProtKB">
        <authorList>
            <consortium name="WormBaseParasite"/>
        </authorList>
    </citation>
    <scope>IDENTIFICATION</scope>
</reference>
<accession>A0A915DKN1</accession>
<protein>
    <submittedName>
        <fullName evidence="2">Uncharacterized protein</fullName>
    </submittedName>
</protein>
<keyword evidence="1" id="KW-1185">Reference proteome</keyword>
<dbReference type="WBParaSite" id="jg20369">
    <property type="protein sequence ID" value="jg20369"/>
    <property type="gene ID" value="jg20369"/>
</dbReference>
<evidence type="ECO:0000313" key="2">
    <source>
        <dbReference type="WBParaSite" id="jg20369"/>
    </source>
</evidence>
<dbReference type="Proteomes" id="UP000887574">
    <property type="component" value="Unplaced"/>
</dbReference>
<proteinExistence type="predicted"/>
<name>A0A915DKN1_9BILA</name>
<evidence type="ECO:0000313" key="1">
    <source>
        <dbReference type="Proteomes" id="UP000887574"/>
    </source>
</evidence>
<dbReference type="AlphaFoldDB" id="A0A915DKN1"/>
<organism evidence="1 2">
    <name type="scientific">Ditylenchus dipsaci</name>
    <dbReference type="NCBI Taxonomy" id="166011"/>
    <lineage>
        <taxon>Eukaryota</taxon>
        <taxon>Metazoa</taxon>
        <taxon>Ecdysozoa</taxon>
        <taxon>Nematoda</taxon>
        <taxon>Chromadorea</taxon>
        <taxon>Rhabditida</taxon>
        <taxon>Tylenchina</taxon>
        <taxon>Tylenchomorpha</taxon>
        <taxon>Sphaerularioidea</taxon>
        <taxon>Anguinidae</taxon>
        <taxon>Anguininae</taxon>
        <taxon>Ditylenchus</taxon>
    </lineage>
</organism>